<keyword evidence="6" id="KW-0805">Transcription regulation</keyword>
<dbReference type="Pfam" id="PF08528">
    <property type="entry name" value="Whi5"/>
    <property type="match status" value="1"/>
</dbReference>
<comment type="similarity">
    <text evidence="3">Belongs to the WHI5/NRM1 family.</text>
</comment>
<gene>
    <name evidence="10" type="ORF">G6F64_011674</name>
</gene>
<dbReference type="EMBL" id="JAANQT010002988">
    <property type="protein sequence ID" value="KAG1301576.1"/>
    <property type="molecule type" value="Genomic_DNA"/>
</dbReference>
<evidence type="ECO:0000256" key="9">
    <source>
        <dbReference type="SAM" id="MobiDB-lite"/>
    </source>
</evidence>
<sequence>MKTNEFDKVSERDECSVHLTQPDKQQHLETLRTRLGFAKFKLKNGWENRTLGDVESLWKQKQKASMQERPMPRWTQQEVIDKRSKRRRGEKDGLSIPNLLVEDKNPMWMMV</sequence>
<accession>A0A9P7BLZ1</accession>
<evidence type="ECO:0000256" key="8">
    <source>
        <dbReference type="ARBA" id="ARBA00023242"/>
    </source>
</evidence>
<evidence type="ECO:0000313" key="10">
    <source>
        <dbReference type="EMBL" id="KAG1301576.1"/>
    </source>
</evidence>
<dbReference type="GO" id="GO:0005634">
    <property type="term" value="C:nucleus"/>
    <property type="evidence" value="ECO:0007669"/>
    <property type="project" value="UniProtKB-SubCell"/>
</dbReference>
<comment type="subcellular location">
    <subcellularLocation>
        <location evidence="2">Cytoplasm</location>
    </subcellularLocation>
    <subcellularLocation>
        <location evidence="1">Nucleus</location>
    </subcellularLocation>
</comment>
<evidence type="ECO:0000256" key="2">
    <source>
        <dbReference type="ARBA" id="ARBA00004496"/>
    </source>
</evidence>
<dbReference type="Proteomes" id="UP000716291">
    <property type="component" value="Unassembled WGS sequence"/>
</dbReference>
<feature type="region of interest" description="Disordered" evidence="9">
    <location>
        <begin position="64"/>
        <end position="93"/>
    </location>
</feature>
<evidence type="ECO:0000256" key="3">
    <source>
        <dbReference type="ARBA" id="ARBA00006922"/>
    </source>
</evidence>
<dbReference type="InterPro" id="IPR013734">
    <property type="entry name" value="TF_Nrm1/Whi5"/>
</dbReference>
<dbReference type="OrthoDB" id="2359117at2759"/>
<evidence type="ECO:0000256" key="5">
    <source>
        <dbReference type="ARBA" id="ARBA00022491"/>
    </source>
</evidence>
<comment type="caution">
    <text evidence="10">The sequence shown here is derived from an EMBL/GenBank/DDBJ whole genome shotgun (WGS) entry which is preliminary data.</text>
</comment>
<dbReference type="AlphaFoldDB" id="A0A9P7BLZ1"/>
<evidence type="ECO:0000256" key="7">
    <source>
        <dbReference type="ARBA" id="ARBA00023163"/>
    </source>
</evidence>
<evidence type="ECO:0000256" key="4">
    <source>
        <dbReference type="ARBA" id="ARBA00022490"/>
    </source>
</evidence>
<evidence type="ECO:0000313" key="11">
    <source>
        <dbReference type="Proteomes" id="UP000716291"/>
    </source>
</evidence>
<organism evidence="10 11">
    <name type="scientific">Rhizopus oryzae</name>
    <name type="common">Mucormycosis agent</name>
    <name type="synonym">Rhizopus arrhizus var. delemar</name>
    <dbReference type="NCBI Taxonomy" id="64495"/>
    <lineage>
        <taxon>Eukaryota</taxon>
        <taxon>Fungi</taxon>
        <taxon>Fungi incertae sedis</taxon>
        <taxon>Mucoromycota</taxon>
        <taxon>Mucoromycotina</taxon>
        <taxon>Mucoromycetes</taxon>
        <taxon>Mucorales</taxon>
        <taxon>Mucorineae</taxon>
        <taxon>Rhizopodaceae</taxon>
        <taxon>Rhizopus</taxon>
    </lineage>
</organism>
<proteinExistence type="inferred from homology"/>
<dbReference type="GO" id="GO:0005737">
    <property type="term" value="C:cytoplasm"/>
    <property type="evidence" value="ECO:0007669"/>
    <property type="project" value="UniProtKB-SubCell"/>
</dbReference>
<protein>
    <submittedName>
        <fullName evidence="10">Uncharacterized protein</fullName>
    </submittedName>
</protein>
<keyword evidence="5" id="KW-0678">Repressor</keyword>
<keyword evidence="4" id="KW-0963">Cytoplasm</keyword>
<evidence type="ECO:0000256" key="6">
    <source>
        <dbReference type="ARBA" id="ARBA00023015"/>
    </source>
</evidence>
<reference evidence="10" key="1">
    <citation type="journal article" date="2020" name="Microb. Genom.">
        <title>Genetic diversity of clinical and environmental Mucorales isolates obtained from an investigation of mucormycosis cases among solid organ transplant recipients.</title>
        <authorList>
            <person name="Nguyen M.H."/>
            <person name="Kaul D."/>
            <person name="Muto C."/>
            <person name="Cheng S.J."/>
            <person name="Richter R.A."/>
            <person name="Bruno V.M."/>
            <person name="Liu G."/>
            <person name="Beyhan S."/>
            <person name="Sundermann A.J."/>
            <person name="Mounaud S."/>
            <person name="Pasculle A.W."/>
            <person name="Nierman W.C."/>
            <person name="Driscoll E."/>
            <person name="Cumbie R."/>
            <person name="Clancy C.J."/>
            <person name="Dupont C.L."/>
        </authorList>
    </citation>
    <scope>NUCLEOTIDE SEQUENCE</scope>
    <source>
        <strain evidence="10">GL11</strain>
    </source>
</reference>
<keyword evidence="7" id="KW-0804">Transcription</keyword>
<keyword evidence="11" id="KW-1185">Reference proteome</keyword>
<name>A0A9P7BLZ1_RHIOR</name>
<keyword evidence="8" id="KW-0539">Nucleus</keyword>
<evidence type="ECO:0000256" key="1">
    <source>
        <dbReference type="ARBA" id="ARBA00004123"/>
    </source>
</evidence>